<organism evidence="1 2">
    <name type="scientific">Panicum virgatum</name>
    <name type="common">Blackwell switchgrass</name>
    <dbReference type="NCBI Taxonomy" id="38727"/>
    <lineage>
        <taxon>Eukaryota</taxon>
        <taxon>Viridiplantae</taxon>
        <taxon>Streptophyta</taxon>
        <taxon>Embryophyta</taxon>
        <taxon>Tracheophyta</taxon>
        <taxon>Spermatophyta</taxon>
        <taxon>Magnoliopsida</taxon>
        <taxon>Liliopsida</taxon>
        <taxon>Poales</taxon>
        <taxon>Poaceae</taxon>
        <taxon>PACMAD clade</taxon>
        <taxon>Panicoideae</taxon>
        <taxon>Panicodae</taxon>
        <taxon>Paniceae</taxon>
        <taxon>Panicinae</taxon>
        <taxon>Panicum</taxon>
        <taxon>Panicum sect. Hiantes</taxon>
    </lineage>
</organism>
<dbReference type="Proteomes" id="UP000823388">
    <property type="component" value="Chromosome 8N"/>
</dbReference>
<accession>A0A8T0P5Q9</accession>
<keyword evidence="2" id="KW-1185">Reference proteome</keyword>
<comment type="caution">
    <text evidence="1">The sequence shown here is derived from an EMBL/GenBank/DDBJ whole genome shotgun (WGS) entry which is preliminary data.</text>
</comment>
<proteinExistence type="predicted"/>
<dbReference type="EMBL" id="CM029052">
    <property type="protein sequence ID" value="KAG2557501.1"/>
    <property type="molecule type" value="Genomic_DNA"/>
</dbReference>
<evidence type="ECO:0000313" key="2">
    <source>
        <dbReference type="Proteomes" id="UP000823388"/>
    </source>
</evidence>
<sequence length="153" mass="17597">MISIVAGGKESPVKLTYERRAIEACLLELENYGYLIPDFLWFKIKALQQNQHDIVSLCETLSRENLYDIDIFGNTFTTMSLENFLCQAVEQLGYYSTGEGLVYTREGLYHSSFKFRTTPDPTAEPIFTVYGKALPRRNDVVCMQLNFCNMYSL</sequence>
<protein>
    <submittedName>
        <fullName evidence="1">Uncharacterized protein</fullName>
    </submittedName>
</protein>
<dbReference type="AlphaFoldDB" id="A0A8T0P5Q9"/>
<name>A0A8T0P5Q9_PANVG</name>
<evidence type="ECO:0000313" key="1">
    <source>
        <dbReference type="EMBL" id="KAG2557501.1"/>
    </source>
</evidence>
<reference evidence="1" key="1">
    <citation type="submission" date="2020-05" db="EMBL/GenBank/DDBJ databases">
        <title>WGS assembly of Panicum virgatum.</title>
        <authorList>
            <person name="Lovell J.T."/>
            <person name="Jenkins J."/>
            <person name="Shu S."/>
            <person name="Juenger T.E."/>
            <person name="Schmutz J."/>
        </authorList>
    </citation>
    <scope>NUCLEOTIDE SEQUENCE</scope>
    <source>
        <strain evidence="1">AP13</strain>
    </source>
</reference>
<gene>
    <name evidence="1" type="ORF">PVAP13_8NG173602</name>
</gene>